<dbReference type="SUPFAM" id="SSF47266">
    <property type="entry name" value="4-helical cytokines"/>
    <property type="match status" value="1"/>
</dbReference>
<keyword evidence="2" id="KW-0202">Cytokine</keyword>
<dbReference type="InterPro" id="IPR000471">
    <property type="entry name" value="Interferon_alpha/beta/delta"/>
</dbReference>
<sequence length="100" mass="11273">MAPLLSLLMALLVFSYSPGGSLGCDLSQDHVQVSKKNITLLRQMQRISSFRCQKDRKNFRFPWEMVDGSQVQEAQAISVLHEMLQETSIIFGSEQSCCGF</sequence>
<evidence type="ECO:0000313" key="7">
    <source>
        <dbReference type="EMBL" id="ELK06971.1"/>
    </source>
</evidence>
<feature type="chain" id="PRO_5003968850" evidence="6">
    <location>
        <begin position="24"/>
        <end position="100"/>
    </location>
</feature>
<protein>
    <submittedName>
        <fullName evidence="7">Interferon omega-1</fullName>
    </submittedName>
</protein>
<evidence type="ECO:0000256" key="2">
    <source>
        <dbReference type="ARBA" id="ARBA00022514"/>
    </source>
</evidence>
<dbReference type="Pfam" id="PF00143">
    <property type="entry name" value="Interferon"/>
    <property type="match status" value="1"/>
</dbReference>
<name>L5K885_PTEAL</name>
<proteinExistence type="predicted"/>
<evidence type="ECO:0000256" key="3">
    <source>
        <dbReference type="ARBA" id="ARBA00022525"/>
    </source>
</evidence>
<organism evidence="7 8">
    <name type="scientific">Pteropus alecto</name>
    <name type="common">Black flying fox</name>
    <dbReference type="NCBI Taxonomy" id="9402"/>
    <lineage>
        <taxon>Eukaryota</taxon>
        <taxon>Metazoa</taxon>
        <taxon>Chordata</taxon>
        <taxon>Craniata</taxon>
        <taxon>Vertebrata</taxon>
        <taxon>Euteleostomi</taxon>
        <taxon>Mammalia</taxon>
        <taxon>Eutheria</taxon>
        <taxon>Laurasiatheria</taxon>
        <taxon>Chiroptera</taxon>
        <taxon>Yinpterochiroptera</taxon>
        <taxon>Pteropodoidea</taxon>
        <taxon>Pteropodidae</taxon>
        <taxon>Pteropodinae</taxon>
        <taxon>Pteropus</taxon>
    </lineage>
</organism>
<feature type="signal peptide" evidence="6">
    <location>
        <begin position="1"/>
        <end position="23"/>
    </location>
</feature>
<dbReference type="STRING" id="9402.L5K885"/>
<dbReference type="InterPro" id="IPR009079">
    <property type="entry name" value="4_helix_cytokine-like_core"/>
</dbReference>
<keyword evidence="6" id="KW-0732">Signal</keyword>
<keyword evidence="4" id="KW-0051">Antiviral defense</keyword>
<evidence type="ECO:0000256" key="1">
    <source>
        <dbReference type="ARBA" id="ARBA00004613"/>
    </source>
</evidence>
<dbReference type="GO" id="GO:0051607">
    <property type="term" value="P:defense response to virus"/>
    <property type="evidence" value="ECO:0007669"/>
    <property type="project" value="UniProtKB-KW"/>
</dbReference>
<dbReference type="Proteomes" id="UP000010552">
    <property type="component" value="Unassembled WGS sequence"/>
</dbReference>
<evidence type="ECO:0000256" key="6">
    <source>
        <dbReference type="SAM" id="SignalP"/>
    </source>
</evidence>
<keyword evidence="5" id="KW-1015">Disulfide bond</keyword>
<keyword evidence="3" id="KW-0964">Secreted</keyword>
<dbReference type="AlphaFoldDB" id="L5K885"/>
<accession>L5K885</accession>
<dbReference type="PANTHER" id="PTHR11691:SF37">
    <property type="entry name" value="INTERFERON OMEGA-1"/>
    <property type="match status" value="1"/>
</dbReference>
<dbReference type="PRINTS" id="PR00266">
    <property type="entry name" value="INTERFERONAB"/>
</dbReference>
<evidence type="ECO:0000256" key="4">
    <source>
        <dbReference type="ARBA" id="ARBA00023118"/>
    </source>
</evidence>
<evidence type="ECO:0000313" key="8">
    <source>
        <dbReference type="Proteomes" id="UP000010552"/>
    </source>
</evidence>
<dbReference type="GO" id="GO:0005615">
    <property type="term" value="C:extracellular space"/>
    <property type="evidence" value="ECO:0007669"/>
    <property type="project" value="UniProtKB-KW"/>
</dbReference>
<dbReference type="GO" id="GO:0005125">
    <property type="term" value="F:cytokine activity"/>
    <property type="evidence" value="ECO:0007669"/>
    <property type="project" value="UniProtKB-KW"/>
</dbReference>
<dbReference type="EMBL" id="KB030986">
    <property type="protein sequence ID" value="ELK06971.1"/>
    <property type="molecule type" value="Genomic_DNA"/>
</dbReference>
<keyword evidence="8" id="KW-1185">Reference proteome</keyword>
<comment type="subcellular location">
    <subcellularLocation>
        <location evidence="1">Secreted</location>
    </subcellularLocation>
</comment>
<reference evidence="8" key="1">
    <citation type="journal article" date="2013" name="Science">
        <title>Comparative analysis of bat genomes provides insight into the evolution of flight and immunity.</title>
        <authorList>
            <person name="Zhang G."/>
            <person name="Cowled C."/>
            <person name="Shi Z."/>
            <person name="Huang Z."/>
            <person name="Bishop-Lilly K.A."/>
            <person name="Fang X."/>
            <person name="Wynne J.W."/>
            <person name="Xiong Z."/>
            <person name="Baker M.L."/>
            <person name="Zhao W."/>
            <person name="Tachedjian M."/>
            <person name="Zhu Y."/>
            <person name="Zhou P."/>
            <person name="Jiang X."/>
            <person name="Ng J."/>
            <person name="Yang L."/>
            <person name="Wu L."/>
            <person name="Xiao J."/>
            <person name="Feng Y."/>
            <person name="Chen Y."/>
            <person name="Sun X."/>
            <person name="Zhang Y."/>
            <person name="Marsh G.A."/>
            <person name="Crameri G."/>
            <person name="Broder C.C."/>
            <person name="Frey K.G."/>
            <person name="Wang L.F."/>
            <person name="Wang J."/>
        </authorList>
    </citation>
    <scope>NUCLEOTIDE SEQUENCE [LARGE SCALE GENOMIC DNA]</scope>
</reference>
<gene>
    <name evidence="7" type="ORF">PAL_GLEAN10020988</name>
</gene>
<evidence type="ECO:0000256" key="5">
    <source>
        <dbReference type="ARBA" id="ARBA00023157"/>
    </source>
</evidence>
<dbReference type="GO" id="GO:0005126">
    <property type="term" value="F:cytokine receptor binding"/>
    <property type="evidence" value="ECO:0007669"/>
    <property type="project" value="InterPro"/>
</dbReference>
<dbReference type="InParanoid" id="L5K885"/>
<dbReference type="PANTHER" id="PTHR11691">
    <property type="entry name" value="TYPE I INTERFERON"/>
    <property type="match status" value="1"/>
</dbReference>
<dbReference type="Gene3D" id="1.20.1250.10">
    <property type="match status" value="1"/>
</dbReference>